<reference evidence="2" key="1">
    <citation type="submission" date="2022-11" db="UniProtKB">
        <authorList>
            <consortium name="WormBaseParasite"/>
        </authorList>
    </citation>
    <scope>IDENTIFICATION</scope>
</reference>
<dbReference type="AlphaFoldDB" id="A0A915K3U4"/>
<evidence type="ECO:0000313" key="1">
    <source>
        <dbReference type="Proteomes" id="UP000887565"/>
    </source>
</evidence>
<proteinExistence type="predicted"/>
<keyword evidence="1" id="KW-1185">Reference proteome</keyword>
<organism evidence="1 2">
    <name type="scientific">Romanomermis culicivorax</name>
    <name type="common">Nematode worm</name>
    <dbReference type="NCBI Taxonomy" id="13658"/>
    <lineage>
        <taxon>Eukaryota</taxon>
        <taxon>Metazoa</taxon>
        <taxon>Ecdysozoa</taxon>
        <taxon>Nematoda</taxon>
        <taxon>Enoplea</taxon>
        <taxon>Dorylaimia</taxon>
        <taxon>Mermithida</taxon>
        <taxon>Mermithoidea</taxon>
        <taxon>Mermithidae</taxon>
        <taxon>Romanomermis</taxon>
    </lineage>
</organism>
<dbReference type="WBParaSite" id="nRc.2.0.1.t32509-RA">
    <property type="protein sequence ID" value="nRc.2.0.1.t32509-RA"/>
    <property type="gene ID" value="nRc.2.0.1.g32509"/>
</dbReference>
<evidence type="ECO:0000313" key="2">
    <source>
        <dbReference type="WBParaSite" id="nRc.2.0.1.t32509-RA"/>
    </source>
</evidence>
<name>A0A915K3U4_ROMCU</name>
<dbReference type="Proteomes" id="UP000887565">
    <property type="component" value="Unplaced"/>
</dbReference>
<accession>A0A915K3U4</accession>
<protein>
    <submittedName>
        <fullName evidence="2">Uncharacterized protein</fullName>
    </submittedName>
</protein>
<sequence>MISEIWRLVPKCVTISIHQIEMENQIGHASSSAIIDAIRRPQNLENEGRLQVQARDYLQQNNHELGISGCNNVGMDPTSRLSRARDNREHGLESELEWCGCNEFFSLILIATSVTTIMTKSDTPHGVNGISTPPSSYYMKYHFRACLFDMIQEQC</sequence>